<keyword evidence="2" id="KW-0472">Membrane</keyword>
<feature type="compositionally biased region" description="Polar residues" evidence="1">
    <location>
        <begin position="116"/>
        <end position="144"/>
    </location>
</feature>
<evidence type="ECO:0000313" key="3">
    <source>
        <dbReference type="EMBL" id="PPQ77843.1"/>
    </source>
</evidence>
<dbReference type="OrthoDB" id="3049838at2759"/>
<gene>
    <name evidence="3" type="ORF">CVT25_015337</name>
</gene>
<keyword evidence="2" id="KW-1133">Transmembrane helix</keyword>
<name>A0A409WH58_PSICY</name>
<dbReference type="InParanoid" id="A0A409WH58"/>
<dbReference type="EMBL" id="NHYD01003433">
    <property type="protein sequence ID" value="PPQ77843.1"/>
    <property type="molecule type" value="Genomic_DNA"/>
</dbReference>
<keyword evidence="2" id="KW-0812">Transmembrane</keyword>
<evidence type="ECO:0000256" key="1">
    <source>
        <dbReference type="SAM" id="MobiDB-lite"/>
    </source>
</evidence>
<keyword evidence="4" id="KW-1185">Reference proteome</keyword>
<dbReference type="Proteomes" id="UP000283269">
    <property type="component" value="Unassembled WGS sequence"/>
</dbReference>
<feature type="region of interest" description="Disordered" evidence="1">
    <location>
        <begin position="111"/>
        <end position="144"/>
    </location>
</feature>
<comment type="caution">
    <text evidence="3">The sequence shown here is derived from an EMBL/GenBank/DDBJ whole genome shotgun (WGS) entry which is preliminary data.</text>
</comment>
<protein>
    <submittedName>
        <fullName evidence="3">Uncharacterized protein</fullName>
    </submittedName>
</protein>
<reference evidence="3 4" key="1">
    <citation type="journal article" date="2018" name="Evol. Lett.">
        <title>Horizontal gene cluster transfer increased hallucinogenic mushroom diversity.</title>
        <authorList>
            <person name="Reynolds H.T."/>
            <person name="Vijayakumar V."/>
            <person name="Gluck-Thaler E."/>
            <person name="Korotkin H.B."/>
            <person name="Matheny P.B."/>
            <person name="Slot J.C."/>
        </authorList>
    </citation>
    <scope>NUCLEOTIDE SEQUENCE [LARGE SCALE GENOMIC DNA]</scope>
    <source>
        <strain evidence="3 4">2631</strain>
    </source>
</reference>
<sequence>MSTAIPDPLAIELWLEILSYLPRAVRRWMIGVSRALFELALDDIYEEVRVCAGDEKSLFAVTQLQYVFYFLLTALLFLFKLRHLKFRHVNLARRVRRVVVAVHPHLPRKRELPTQPRVSATNCHSSPKSITRPNISDQDQSTKGQDSSAQLFSIARHTLKSCCNIRDLELVVNDASLQPCFMSFLKSLWHSESIGPRIRKLDIKATAVNLSALFELMSVYRLSYPLINIENLDLSFCHLHPYIDDGTINYFHIASFLSALEPSLLSFTVSGYLHPHLLGLLKVSSTFTRLQKLELHSIFNIQDLQQVAPLDKFIARHAETLEHIIIDPQTRESGSDLSSRLFVQWLSNDAAFSQQQLSNLRILELAYHHHWAYPYSHLSTSMFPNLNQISPNLTTLFIARIELHFDTIADLLARVPRQNGVCSIRSLKLHIDILTPKLMDLLTRNLPYLNSLEMHVSCASEHLEDSAPEQYLFCKRIRERKYPSWALQYLRITSASSCSKPHPNICIVEAVASTLSTTVVLGLGYDCLCRPSLTSVGNPSSSASVIRRPP</sequence>
<dbReference type="AlphaFoldDB" id="A0A409WH58"/>
<evidence type="ECO:0000256" key="2">
    <source>
        <dbReference type="SAM" id="Phobius"/>
    </source>
</evidence>
<evidence type="ECO:0000313" key="4">
    <source>
        <dbReference type="Proteomes" id="UP000283269"/>
    </source>
</evidence>
<feature type="transmembrane region" description="Helical" evidence="2">
    <location>
        <begin position="66"/>
        <end position="84"/>
    </location>
</feature>
<organism evidence="3 4">
    <name type="scientific">Psilocybe cyanescens</name>
    <dbReference type="NCBI Taxonomy" id="93625"/>
    <lineage>
        <taxon>Eukaryota</taxon>
        <taxon>Fungi</taxon>
        <taxon>Dikarya</taxon>
        <taxon>Basidiomycota</taxon>
        <taxon>Agaricomycotina</taxon>
        <taxon>Agaricomycetes</taxon>
        <taxon>Agaricomycetidae</taxon>
        <taxon>Agaricales</taxon>
        <taxon>Agaricineae</taxon>
        <taxon>Strophariaceae</taxon>
        <taxon>Psilocybe</taxon>
    </lineage>
</organism>
<proteinExistence type="predicted"/>
<accession>A0A409WH58</accession>